<sequence>MGAFTVVICHGSYHTPIPYKPFITALHKQGIEAYCPQLPTSDLQKLNVGTSPDGFPDFSSRPPATGYPQPSDDAVVINKLLDRLILQEGKKVILLGHSSGGFVATYVARQKYQRKVRQANNLEGGIIGIFYATAFLIPKGQSVHSFFQPKGGSEGIVPPYCRFHGNGFESIASTVDAAKYFFNGLPEDKAKYYESTMTAGPILITVLDHDPYIEVPCAFLICENDLALPFAYQEMMVAMQAKREETKFTVYKCDAGHSPHLTWTDGLVGRIQEWAGSIV</sequence>
<evidence type="ECO:0000259" key="1">
    <source>
        <dbReference type="Pfam" id="PF12697"/>
    </source>
</evidence>
<dbReference type="EMBL" id="DF933814">
    <property type="protein sequence ID" value="GAM36733.1"/>
    <property type="molecule type" value="Genomic_DNA"/>
</dbReference>
<organism evidence="2 3">
    <name type="scientific">Talaromyces pinophilus</name>
    <name type="common">Penicillium pinophilum</name>
    <dbReference type="NCBI Taxonomy" id="128442"/>
    <lineage>
        <taxon>Eukaryota</taxon>
        <taxon>Fungi</taxon>
        <taxon>Dikarya</taxon>
        <taxon>Ascomycota</taxon>
        <taxon>Pezizomycotina</taxon>
        <taxon>Eurotiomycetes</taxon>
        <taxon>Eurotiomycetidae</taxon>
        <taxon>Eurotiales</taxon>
        <taxon>Trichocomaceae</taxon>
        <taxon>Talaromyces</taxon>
        <taxon>Talaromyces sect. Talaromyces</taxon>
    </lineage>
</organism>
<keyword evidence="3" id="KW-1185">Reference proteome</keyword>
<gene>
    <name evidence="2" type="ORF">TCE0_018f06055</name>
</gene>
<evidence type="ECO:0000313" key="2">
    <source>
        <dbReference type="EMBL" id="GAM36733.1"/>
    </source>
</evidence>
<accession>A0A510NX90</accession>
<dbReference type="InterPro" id="IPR052897">
    <property type="entry name" value="Sec-Metab_Biosynth_Hydrolase"/>
</dbReference>
<dbReference type="Proteomes" id="UP000053095">
    <property type="component" value="Unassembled WGS sequence"/>
</dbReference>
<dbReference type="SUPFAM" id="SSF53474">
    <property type="entry name" value="alpha/beta-Hydrolases"/>
    <property type="match status" value="1"/>
</dbReference>
<evidence type="ECO:0000313" key="3">
    <source>
        <dbReference type="Proteomes" id="UP000053095"/>
    </source>
</evidence>
<dbReference type="Pfam" id="PF12697">
    <property type="entry name" value="Abhydrolase_6"/>
    <property type="match status" value="1"/>
</dbReference>
<dbReference type="InterPro" id="IPR000073">
    <property type="entry name" value="AB_hydrolase_1"/>
</dbReference>
<dbReference type="AlphaFoldDB" id="A0A510NX90"/>
<proteinExistence type="predicted"/>
<dbReference type="PANTHER" id="PTHR37017:SF13">
    <property type="entry name" value="AB HYDROLASE-1 DOMAIN-CONTAINING PROTEIN"/>
    <property type="match status" value="1"/>
</dbReference>
<name>A0A510NX90_TALPI</name>
<dbReference type="PANTHER" id="PTHR37017">
    <property type="entry name" value="AB HYDROLASE-1 DOMAIN-CONTAINING PROTEIN-RELATED"/>
    <property type="match status" value="1"/>
</dbReference>
<protein>
    <recommendedName>
        <fullName evidence="1">AB hydrolase-1 domain-containing protein</fullName>
    </recommendedName>
</protein>
<reference evidence="3" key="1">
    <citation type="journal article" date="2015" name="Genome Announc.">
        <title>Draft genome sequence of Talaromyces cellulolyticus strain Y-94, a source of lignocellulosic biomass-degrading enzymes.</title>
        <authorList>
            <person name="Fujii T."/>
            <person name="Koike H."/>
            <person name="Sawayama S."/>
            <person name="Yano S."/>
            <person name="Inoue H."/>
        </authorList>
    </citation>
    <scope>NUCLEOTIDE SEQUENCE [LARGE SCALE GENOMIC DNA]</scope>
    <source>
        <strain evidence="3">Y-94</strain>
    </source>
</reference>
<dbReference type="Gene3D" id="3.40.50.1820">
    <property type="entry name" value="alpha/beta hydrolase"/>
    <property type="match status" value="1"/>
</dbReference>
<dbReference type="InterPro" id="IPR029058">
    <property type="entry name" value="AB_hydrolase_fold"/>
</dbReference>
<feature type="domain" description="AB hydrolase-1" evidence="1">
    <location>
        <begin position="6"/>
        <end position="266"/>
    </location>
</feature>